<name>A0A918DI71_9ACTN</name>
<dbReference type="InterPro" id="IPR052019">
    <property type="entry name" value="F420H2_bilvrd_red/Heme_oxyg"/>
</dbReference>
<dbReference type="Pfam" id="PF01243">
    <property type="entry name" value="PNPOx_N"/>
    <property type="match status" value="1"/>
</dbReference>
<dbReference type="GO" id="GO:0070967">
    <property type="term" value="F:coenzyme F420 binding"/>
    <property type="evidence" value="ECO:0007669"/>
    <property type="project" value="TreeGrafter"/>
</dbReference>
<evidence type="ECO:0000313" key="3">
    <source>
        <dbReference type="EMBL" id="GGO65522.1"/>
    </source>
</evidence>
<organism evidence="3 4">
    <name type="scientific">Nonomuraea cavernae</name>
    <dbReference type="NCBI Taxonomy" id="2045107"/>
    <lineage>
        <taxon>Bacteria</taxon>
        <taxon>Bacillati</taxon>
        <taxon>Actinomycetota</taxon>
        <taxon>Actinomycetes</taxon>
        <taxon>Streptosporangiales</taxon>
        <taxon>Streptosporangiaceae</taxon>
        <taxon>Nonomuraea</taxon>
    </lineage>
</organism>
<protein>
    <recommendedName>
        <fullName evidence="2">Pyridoxamine 5'-phosphate oxidase N-terminal domain-containing protein</fullName>
    </recommendedName>
</protein>
<evidence type="ECO:0000256" key="1">
    <source>
        <dbReference type="ARBA" id="ARBA00023002"/>
    </source>
</evidence>
<dbReference type="GO" id="GO:0016627">
    <property type="term" value="F:oxidoreductase activity, acting on the CH-CH group of donors"/>
    <property type="evidence" value="ECO:0007669"/>
    <property type="project" value="TreeGrafter"/>
</dbReference>
<evidence type="ECO:0000313" key="4">
    <source>
        <dbReference type="Proteomes" id="UP000646523"/>
    </source>
</evidence>
<dbReference type="SUPFAM" id="SSF50475">
    <property type="entry name" value="FMN-binding split barrel"/>
    <property type="match status" value="1"/>
</dbReference>
<evidence type="ECO:0000259" key="2">
    <source>
        <dbReference type="Pfam" id="PF01243"/>
    </source>
</evidence>
<reference evidence="3" key="2">
    <citation type="submission" date="2020-09" db="EMBL/GenBank/DDBJ databases">
        <authorList>
            <person name="Sun Q."/>
            <person name="Zhou Y."/>
        </authorList>
    </citation>
    <scope>NUCLEOTIDE SEQUENCE</scope>
    <source>
        <strain evidence="3">CGMCC 4.7368</strain>
    </source>
</reference>
<dbReference type="Gene3D" id="2.30.110.10">
    <property type="entry name" value="Electron Transport, Fmn-binding Protein, Chain A"/>
    <property type="match status" value="1"/>
</dbReference>
<comment type="caution">
    <text evidence="3">The sequence shown here is derived from an EMBL/GenBank/DDBJ whole genome shotgun (WGS) entry which is preliminary data.</text>
</comment>
<dbReference type="PANTHER" id="PTHR35176:SF11">
    <property type="entry name" value="PYRIDOXAMINE 5'-PHOSPHATE OXIDASE FAMILY PROTEIN"/>
    <property type="match status" value="1"/>
</dbReference>
<dbReference type="AlphaFoldDB" id="A0A918DI71"/>
<dbReference type="GO" id="GO:0005829">
    <property type="term" value="C:cytosol"/>
    <property type="evidence" value="ECO:0007669"/>
    <property type="project" value="TreeGrafter"/>
</dbReference>
<dbReference type="InterPro" id="IPR019965">
    <property type="entry name" value="PPOX_F420-dep_Rv2061_put"/>
</dbReference>
<keyword evidence="4" id="KW-1185">Reference proteome</keyword>
<dbReference type="PANTHER" id="PTHR35176">
    <property type="entry name" value="HEME OXYGENASE HI_0854-RELATED"/>
    <property type="match status" value="1"/>
</dbReference>
<dbReference type="InterPro" id="IPR012349">
    <property type="entry name" value="Split_barrel_FMN-bd"/>
</dbReference>
<feature type="domain" description="Pyridoxamine 5'-phosphate oxidase N-terminal" evidence="2">
    <location>
        <begin position="1"/>
        <end position="84"/>
    </location>
</feature>
<gene>
    <name evidence="3" type="ORF">GCM10012289_17410</name>
</gene>
<dbReference type="EMBL" id="BMNH01000003">
    <property type="protein sequence ID" value="GGO65522.1"/>
    <property type="molecule type" value="Genomic_DNA"/>
</dbReference>
<dbReference type="NCBIfam" id="TIGR03666">
    <property type="entry name" value="Rv2061_F420"/>
    <property type="match status" value="1"/>
</dbReference>
<dbReference type="Proteomes" id="UP000646523">
    <property type="component" value="Unassembled WGS sequence"/>
</dbReference>
<dbReference type="InterPro" id="IPR011576">
    <property type="entry name" value="Pyridox_Oxase_N"/>
</dbReference>
<reference evidence="3" key="1">
    <citation type="journal article" date="2014" name="Int. J. Syst. Evol. Microbiol.">
        <title>Complete genome sequence of Corynebacterium casei LMG S-19264T (=DSM 44701T), isolated from a smear-ripened cheese.</title>
        <authorList>
            <consortium name="US DOE Joint Genome Institute (JGI-PGF)"/>
            <person name="Walter F."/>
            <person name="Albersmeier A."/>
            <person name="Kalinowski J."/>
            <person name="Ruckert C."/>
        </authorList>
    </citation>
    <scope>NUCLEOTIDE SEQUENCE</scope>
    <source>
        <strain evidence="3">CGMCC 4.7368</strain>
    </source>
</reference>
<proteinExistence type="predicted"/>
<sequence>MTTYRKDGTPVATAVWVAQDGDALVLWTAASSGKVKRIRNNPDVAVAPCDHRGKLRGEAVPGRAEVLGPEETERVRGLLKRKYGLMGRIAMLGSKLRRGDAGTVGVRITNA</sequence>
<keyword evidence="1" id="KW-0560">Oxidoreductase</keyword>
<accession>A0A918DI71</accession>